<gene>
    <name evidence="1" type="ORF">RMAR0315_LOCUS9909</name>
</gene>
<organism evidence="1">
    <name type="scientific">Rhodosorus marinus</name>
    <dbReference type="NCBI Taxonomy" id="101924"/>
    <lineage>
        <taxon>Eukaryota</taxon>
        <taxon>Rhodophyta</taxon>
        <taxon>Stylonematophyceae</taxon>
        <taxon>Stylonematales</taxon>
        <taxon>Stylonemataceae</taxon>
        <taxon>Rhodosorus</taxon>
    </lineage>
</organism>
<evidence type="ECO:0000313" key="1">
    <source>
        <dbReference type="EMBL" id="CAD8399916.1"/>
    </source>
</evidence>
<reference evidence="1" key="1">
    <citation type="submission" date="2021-01" db="EMBL/GenBank/DDBJ databases">
        <authorList>
            <person name="Corre E."/>
            <person name="Pelletier E."/>
            <person name="Niang G."/>
            <person name="Scheremetjew M."/>
            <person name="Finn R."/>
            <person name="Kale V."/>
            <person name="Holt S."/>
            <person name="Cochrane G."/>
            <person name="Meng A."/>
            <person name="Brown T."/>
            <person name="Cohen L."/>
        </authorList>
    </citation>
    <scope>NUCLEOTIDE SEQUENCE</scope>
    <source>
        <strain evidence="1">UTEX LB 2760</strain>
    </source>
</reference>
<accession>A0A7S0BQ49</accession>
<sequence length="151" mass="16631">MHTTSGLQGQGRLNCTTVQTQKIVEVRPTFDQRTLAARGLRLYPHPEGFNTEGWSFELQLKFGFANLSITLVVASSRFSSDIDILSTISLIGLKPSSVSDAEDQATASRCGPVLILALCNDRFKRLELISFFSFFLGARSASLRTETGVRK</sequence>
<proteinExistence type="predicted"/>
<protein>
    <submittedName>
        <fullName evidence="1">Uncharacterized protein</fullName>
    </submittedName>
</protein>
<dbReference type="AlphaFoldDB" id="A0A7S0BQ49"/>
<name>A0A7S0BQ49_9RHOD</name>
<dbReference type="EMBL" id="HBEK01018140">
    <property type="protein sequence ID" value="CAD8399916.1"/>
    <property type="molecule type" value="Transcribed_RNA"/>
</dbReference>